<evidence type="ECO:0000313" key="2">
    <source>
        <dbReference type="Proteomes" id="UP001500503"/>
    </source>
</evidence>
<accession>A0ABP8R8K4</accession>
<sequence length="52" mass="5813">MAGVFGKRIYVLLFIEHATRAVAVEHGQACSRRRDEDVQRIGEGQIGGDGWR</sequence>
<name>A0ABP8R8K4_9ACTN</name>
<comment type="caution">
    <text evidence="1">The sequence shown here is derived from an EMBL/GenBank/DDBJ whole genome shotgun (WGS) entry which is preliminary data.</text>
</comment>
<evidence type="ECO:0008006" key="3">
    <source>
        <dbReference type="Google" id="ProtNLM"/>
    </source>
</evidence>
<reference evidence="2" key="1">
    <citation type="journal article" date="2019" name="Int. J. Syst. Evol. Microbiol.">
        <title>The Global Catalogue of Microorganisms (GCM) 10K type strain sequencing project: providing services to taxonomists for standard genome sequencing and annotation.</title>
        <authorList>
            <consortium name="The Broad Institute Genomics Platform"/>
            <consortium name="The Broad Institute Genome Sequencing Center for Infectious Disease"/>
            <person name="Wu L."/>
            <person name="Ma J."/>
        </authorList>
    </citation>
    <scope>NUCLEOTIDE SEQUENCE [LARGE SCALE GENOMIC DNA]</scope>
    <source>
        <strain evidence="2">JCM 17933</strain>
    </source>
</reference>
<evidence type="ECO:0000313" key="1">
    <source>
        <dbReference type="EMBL" id="GAA4520827.1"/>
    </source>
</evidence>
<keyword evidence="2" id="KW-1185">Reference proteome</keyword>
<gene>
    <name evidence="1" type="ORF">GCM10023191_098300</name>
</gene>
<dbReference type="Proteomes" id="UP001500503">
    <property type="component" value="Unassembled WGS sequence"/>
</dbReference>
<dbReference type="EMBL" id="BAABHF010000067">
    <property type="protein sequence ID" value="GAA4520827.1"/>
    <property type="molecule type" value="Genomic_DNA"/>
</dbReference>
<proteinExistence type="predicted"/>
<protein>
    <recommendedName>
        <fullName evidence="3">Transposase</fullName>
    </recommendedName>
</protein>
<organism evidence="1 2">
    <name type="scientific">Actinoallomurus oryzae</name>
    <dbReference type="NCBI Taxonomy" id="502180"/>
    <lineage>
        <taxon>Bacteria</taxon>
        <taxon>Bacillati</taxon>
        <taxon>Actinomycetota</taxon>
        <taxon>Actinomycetes</taxon>
        <taxon>Streptosporangiales</taxon>
        <taxon>Thermomonosporaceae</taxon>
        <taxon>Actinoallomurus</taxon>
    </lineage>
</organism>